<organism evidence="2 3">
    <name type="scientific">Oryza sativa subsp. indica</name>
    <name type="common">Rice</name>
    <dbReference type="NCBI Taxonomy" id="39946"/>
    <lineage>
        <taxon>Eukaryota</taxon>
        <taxon>Viridiplantae</taxon>
        <taxon>Streptophyta</taxon>
        <taxon>Embryophyta</taxon>
        <taxon>Tracheophyta</taxon>
        <taxon>Spermatophyta</taxon>
        <taxon>Magnoliopsida</taxon>
        <taxon>Liliopsida</taxon>
        <taxon>Poales</taxon>
        <taxon>Poaceae</taxon>
        <taxon>BOP clade</taxon>
        <taxon>Oryzoideae</taxon>
        <taxon>Oryzeae</taxon>
        <taxon>Oryzinae</taxon>
        <taxon>Oryza</taxon>
        <taxon>Oryza sativa</taxon>
    </lineage>
</organism>
<proteinExistence type="predicted"/>
<dbReference type="Gramene" id="BGIOSGA033981-TA">
    <property type="protein sequence ID" value="BGIOSGA033981-PA"/>
    <property type="gene ID" value="BGIOSGA033981"/>
</dbReference>
<feature type="region of interest" description="Disordered" evidence="1">
    <location>
        <begin position="1"/>
        <end position="73"/>
    </location>
</feature>
<name>B8BKJ4_ORYSI</name>
<dbReference type="EMBL" id="CM000136">
    <property type="protein sequence ID" value="EEC68180.1"/>
    <property type="molecule type" value="Genomic_DNA"/>
</dbReference>
<feature type="compositionally biased region" description="Polar residues" evidence="1">
    <location>
        <begin position="24"/>
        <end position="34"/>
    </location>
</feature>
<dbReference type="HOGENOM" id="CLU_2709162_0_0_1"/>
<sequence>MAAPKEAGKGDGMQRPGKVEQQQRRSLASPTQGDSLDPGWGRGRCRGGAETGRGRHRGGRATAMAIDQVEAAR</sequence>
<dbReference type="Proteomes" id="UP000007015">
    <property type="component" value="Chromosome 11"/>
</dbReference>
<dbReference type="AlphaFoldDB" id="B8BKJ4"/>
<evidence type="ECO:0000256" key="1">
    <source>
        <dbReference type="SAM" id="MobiDB-lite"/>
    </source>
</evidence>
<protein>
    <submittedName>
        <fullName evidence="2">Uncharacterized protein</fullName>
    </submittedName>
</protein>
<keyword evidence="3" id="KW-1185">Reference proteome</keyword>
<evidence type="ECO:0000313" key="3">
    <source>
        <dbReference type="Proteomes" id="UP000007015"/>
    </source>
</evidence>
<reference evidence="2 3" key="1">
    <citation type="journal article" date="2005" name="PLoS Biol.">
        <title>The genomes of Oryza sativa: a history of duplications.</title>
        <authorList>
            <person name="Yu J."/>
            <person name="Wang J."/>
            <person name="Lin W."/>
            <person name="Li S."/>
            <person name="Li H."/>
            <person name="Zhou J."/>
            <person name="Ni P."/>
            <person name="Dong W."/>
            <person name="Hu S."/>
            <person name="Zeng C."/>
            <person name="Zhang J."/>
            <person name="Zhang Y."/>
            <person name="Li R."/>
            <person name="Xu Z."/>
            <person name="Li S."/>
            <person name="Li X."/>
            <person name="Zheng H."/>
            <person name="Cong L."/>
            <person name="Lin L."/>
            <person name="Yin J."/>
            <person name="Geng J."/>
            <person name="Li G."/>
            <person name="Shi J."/>
            <person name="Liu J."/>
            <person name="Lv H."/>
            <person name="Li J."/>
            <person name="Wang J."/>
            <person name="Deng Y."/>
            <person name="Ran L."/>
            <person name="Shi X."/>
            <person name="Wang X."/>
            <person name="Wu Q."/>
            <person name="Li C."/>
            <person name="Ren X."/>
            <person name="Wang J."/>
            <person name="Wang X."/>
            <person name="Li D."/>
            <person name="Liu D."/>
            <person name="Zhang X."/>
            <person name="Ji Z."/>
            <person name="Zhao W."/>
            <person name="Sun Y."/>
            <person name="Zhang Z."/>
            <person name="Bao J."/>
            <person name="Han Y."/>
            <person name="Dong L."/>
            <person name="Ji J."/>
            <person name="Chen P."/>
            <person name="Wu S."/>
            <person name="Liu J."/>
            <person name="Xiao Y."/>
            <person name="Bu D."/>
            <person name="Tan J."/>
            <person name="Yang L."/>
            <person name="Ye C."/>
            <person name="Zhang J."/>
            <person name="Xu J."/>
            <person name="Zhou Y."/>
            <person name="Yu Y."/>
            <person name="Zhang B."/>
            <person name="Zhuang S."/>
            <person name="Wei H."/>
            <person name="Liu B."/>
            <person name="Lei M."/>
            <person name="Yu H."/>
            <person name="Li Y."/>
            <person name="Xu H."/>
            <person name="Wei S."/>
            <person name="He X."/>
            <person name="Fang L."/>
            <person name="Zhang Z."/>
            <person name="Zhang Y."/>
            <person name="Huang X."/>
            <person name="Su Z."/>
            <person name="Tong W."/>
            <person name="Li J."/>
            <person name="Tong Z."/>
            <person name="Li S."/>
            <person name="Ye J."/>
            <person name="Wang L."/>
            <person name="Fang L."/>
            <person name="Lei T."/>
            <person name="Chen C."/>
            <person name="Chen H."/>
            <person name="Xu Z."/>
            <person name="Li H."/>
            <person name="Huang H."/>
            <person name="Zhang F."/>
            <person name="Xu H."/>
            <person name="Li N."/>
            <person name="Zhao C."/>
            <person name="Li S."/>
            <person name="Dong L."/>
            <person name="Huang Y."/>
            <person name="Li L."/>
            <person name="Xi Y."/>
            <person name="Qi Q."/>
            <person name="Li W."/>
            <person name="Zhang B."/>
            <person name="Hu W."/>
            <person name="Zhang Y."/>
            <person name="Tian X."/>
            <person name="Jiao Y."/>
            <person name="Liang X."/>
            <person name="Jin J."/>
            <person name="Gao L."/>
            <person name="Zheng W."/>
            <person name="Hao B."/>
            <person name="Liu S."/>
            <person name="Wang W."/>
            <person name="Yuan L."/>
            <person name="Cao M."/>
            <person name="McDermott J."/>
            <person name="Samudrala R."/>
            <person name="Wang J."/>
            <person name="Wong G.K."/>
            <person name="Yang H."/>
        </authorList>
    </citation>
    <scope>NUCLEOTIDE SEQUENCE [LARGE SCALE GENOMIC DNA]</scope>
    <source>
        <strain evidence="3">cv. 93-11</strain>
    </source>
</reference>
<gene>
    <name evidence="2" type="ORF">OsI_36132</name>
</gene>
<accession>B8BKJ4</accession>
<evidence type="ECO:0000313" key="2">
    <source>
        <dbReference type="EMBL" id="EEC68180.1"/>
    </source>
</evidence>